<organism evidence="1">
    <name type="scientific">mine drainage metagenome</name>
    <dbReference type="NCBI Taxonomy" id="410659"/>
    <lineage>
        <taxon>unclassified sequences</taxon>
        <taxon>metagenomes</taxon>
        <taxon>ecological metagenomes</taxon>
    </lineage>
</organism>
<feature type="non-terminal residue" evidence="1">
    <location>
        <position position="1"/>
    </location>
</feature>
<feature type="non-terminal residue" evidence="1">
    <location>
        <position position="106"/>
    </location>
</feature>
<reference evidence="1" key="2">
    <citation type="journal article" date="2014" name="ISME J.">
        <title>Microbial stratification in low pH oxic and suboxic macroscopic growths along an acid mine drainage.</title>
        <authorList>
            <person name="Mendez-Garcia C."/>
            <person name="Mesa V."/>
            <person name="Sprenger R.R."/>
            <person name="Richter M."/>
            <person name="Diez M.S."/>
            <person name="Solano J."/>
            <person name="Bargiela R."/>
            <person name="Golyshina O.V."/>
            <person name="Manteca A."/>
            <person name="Ramos J.L."/>
            <person name="Gallego J.R."/>
            <person name="Llorente I."/>
            <person name="Martins Dos Santos V.A."/>
            <person name="Jensen O.N."/>
            <person name="Pelaez A.I."/>
            <person name="Sanchez J."/>
            <person name="Ferrer M."/>
        </authorList>
    </citation>
    <scope>NUCLEOTIDE SEQUENCE</scope>
</reference>
<protein>
    <submittedName>
        <fullName evidence="1">Uncharacterized protein</fullName>
    </submittedName>
</protein>
<comment type="caution">
    <text evidence="1">The sequence shown here is derived from an EMBL/GenBank/DDBJ whole genome shotgun (WGS) entry which is preliminary data.</text>
</comment>
<name>T1AQ31_9ZZZZ</name>
<gene>
    <name evidence="1" type="ORF">B2A_04289</name>
</gene>
<reference evidence="1" key="1">
    <citation type="submission" date="2013-08" db="EMBL/GenBank/DDBJ databases">
        <authorList>
            <person name="Mendez C."/>
            <person name="Richter M."/>
            <person name="Ferrer M."/>
            <person name="Sanchez J."/>
        </authorList>
    </citation>
    <scope>NUCLEOTIDE SEQUENCE</scope>
</reference>
<dbReference type="AlphaFoldDB" id="T1AQ31"/>
<evidence type="ECO:0000313" key="1">
    <source>
        <dbReference type="EMBL" id="EQD58613.1"/>
    </source>
</evidence>
<dbReference type="EMBL" id="AUZZ01002875">
    <property type="protein sequence ID" value="EQD58613.1"/>
    <property type="molecule type" value="Genomic_DNA"/>
</dbReference>
<sequence>RIDGAWPRAWTALATGDYFLRLEYENTHGPISTGITAAVKRVAIRCGDAPEQVVPVVMPQAIGMQRSTVARFHAAAGAHCAFELRQGFNMSYLTQATLYTGGQGGT</sequence>
<accession>T1AQ31</accession>
<proteinExistence type="predicted"/>